<name>A0A4Q4TSB1_9PEZI</name>
<dbReference type="Gene3D" id="2.160.20.10">
    <property type="entry name" value="Single-stranded right-handed beta-helix, Pectin lyase-like"/>
    <property type="match status" value="1"/>
</dbReference>
<keyword evidence="3" id="KW-0964">Secreted</keyword>
<protein>
    <recommendedName>
        <fullName evidence="13">galacturonan 1,4-alpha-galacturonidase</fullName>
        <ecNumber evidence="13">3.2.1.67</ecNumber>
    </recommendedName>
</protein>
<dbReference type="EMBL" id="QJNU01000041">
    <property type="protein sequence ID" value="RYP09314.1"/>
    <property type="molecule type" value="Genomic_DNA"/>
</dbReference>
<keyword evidence="8" id="KW-0119">Carbohydrate metabolism</keyword>
<dbReference type="InterPro" id="IPR000743">
    <property type="entry name" value="Glyco_hydro_28"/>
</dbReference>
<dbReference type="STRING" id="155417.A0A4Q4TSB1"/>
<comment type="function">
    <text evidence="12">Specific in hydrolyzing the terminal glycosidic bond of polygalacturonic acid and oligogalacturonates.</text>
</comment>
<comment type="caution">
    <text evidence="16">The sequence shown here is derived from an EMBL/GenBank/DDBJ whole genome shotgun (WGS) entry which is preliminary data.</text>
</comment>
<keyword evidence="11" id="KW-0624">Polysaccharide degradation</keyword>
<keyword evidence="7" id="KW-0325">Glycoprotein</keyword>
<keyword evidence="10" id="KW-0961">Cell wall biogenesis/degradation</keyword>
<evidence type="ECO:0000256" key="10">
    <source>
        <dbReference type="ARBA" id="ARBA00023316"/>
    </source>
</evidence>
<organism evidence="16 17">
    <name type="scientific">Monosporascus ibericus</name>
    <dbReference type="NCBI Taxonomy" id="155417"/>
    <lineage>
        <taxon>Eukaryota</taxon>
        <taxon>Fungi</taxon>
        <taxon>Dikarya</taxon>
        <taxon>Ascomycota</taxon>
        <taxon>Pezizomycotina</taxon>
        <taxon>Sordariomycetes</taxon>
        <taxon>Xylariomycetidae</taxon>
        <taxon>Xylariales</taxon>
        <taxon>Xylariales incertae sedis</taxon>
        <taxon>Monosporascus</taxon>
    </lineage>
</organism>
<dbReference type="AlphaFoldDB" id="A0A4Q4TSB1"/>
<evidence type="ECO:0000256" key="15">
    <source>
        <dbReference type="RuleBase" id="RU361169"/>
    </source>
</evidence>
<keyword evidence="17" id="KW-1185">Reference proteome</keyword>
<keyword evidence="5 15" id="KW-0378">Hydrolase</keyword>
<evidence type="ECO:0000256" key="6">
    <source>
        <dbReference type="ARBA" id="ARBA00023157"/>
    </source>
</evidence>
<evidence type="ECO:0000256" key="13">
    <source>
        <dbReference type="ARBA" id="ARBA00038933"/>
    </source>
</evidence>
<evidence type="ECO:0000256" key="5">
    <source>
        <dbReference type="ARBA" id="ARBA00022801"/>
    </source>
</evidence>
<proteinExistence type="inferred from homology"/>
<evidence type="ECO:0000256" key="2">
    <source>
        <dbReference type="ARBA" id="ARBA00008834"/>
    </source>
</evidence>
<dbReference type="InterPro" id="IPR011050">
    <property type="entry name" value="Pectin_lyase_fold/virulence"/>
</dbReference>
<keyword evidence="9 15" id="KW-0326">Glycosidase</keyword>
<evidence type="ECO:0000256" key="1">
    <source>
        <dbReference type="ARBA" id="ARBA00004613"/>
    </source>
</evidence>
<evidence type="ECO:0000256" key="3">
    <source>
        <dbReference type="ARBA" id="ARBA00022525"/>
    </source>
</evidence>
<dbReference type="InterPro" id="IPR012334">
    <property type="entry name" value="Pectin_lyas_fold"/>
</dbReference>
<comment type="catalytic activity">
    <reaction evidence="14">
        <text>[(1-&gt;4)-alpha-D-galacturonosyl](n) + H2O = alpha-D-galacturonate + [(1-&gt;4)-alpha-D-galacturonosyl](n-1)</text>
        <dbReference type="Rhea" id="RHEA:14117"/>
        <dbReference type="Rhea" id="RHEA-COMP:14570"/>
        <dbReference type="Rhea" id="RHEA-COMP:14572"/>
        <dbReference type="ChEBI" id="CHEBI:15377"/>
        <dbReference type="ChEBI" id="CHEBI:58658"/>
        <dbReference type="ChEBI" id="CHEBI:140523"/>
        <dbReference type="EC" id="3.2.1.67"/>
    </reaction>
</comment>
<dbReference type="GO" id="GO:0005576">
    <property type="term" value="C:extracellular region"/>
    <property type="evidence" value="ECO:0007669"/>
    <property type="project" value="UniProtKB-SubCell"/>
</dbReference>
<dbReference type="SUPFAM" id="SSF51126">
    <property type="entry name" value="Pectin lyase-like"/>
    <property type="match status" value="1"/>
</dbReference>
<evidence type="ECO:0000256" key="8">
    <source>
        <dbReference type="ARBA" id="ARBA00023277"/>
    </source>
</evidence>
<evidence type="ECO:0000256" key="7">
    <source>
        <dbReference type="ARBA" id="ARBA00023180"/>
    </source>
</evidence>
<keyword evidence="6" id="KW-1015">Disulfide bond</keyword>
<evidence type="ECO:0000256" key="12">
    <source>
        <dbReference type="ARBA" id="ARBA00037312"/>
    </source>
</evidence>
<dbReference type="Proteomes" id="UP000293360">
    <property type="component" value="Unassembled WGS sequence"/>
</dbReference>
<dbReference type="OrthoDB" id="187139at2759"/>
<comment type="similarity">
    <text evidence="2 15">Belongs to the glycosyl hydrolase 28 family.</text>
</comment>
<evidence type="ECO:0000313" key="17">
    <source>
        <dbReference type="Proteomes" id="UP000293360"/>
    </source>
</evidence>
<evidence type="ECO:0000256" key="9">
    <source>
        <dbReference type="ARBA" id="ARBA00023295"/>
    </source>
</evidence>
<accession>A0A4Q4TSB1</accession>
<gene>
    <name evidence="16" type="ORF">DL764_001361</name>
</gene>
<evidence type="ECO:0000256" key="4">
    <source>
        <dbReference type="ARBA" id="ARBA00022729"/>
    </source>
</evidence>
<dbReference type="GO" id="GO:0004650">
    <property type="term" value="F:polygalacturonase activity"/>
    <property type="evidence" value="ECO:0007669"/>
    <property type="project" value="InterPro"/>
</dbReference>
<dbReference type="PANTHER" id="PTHR31736">
    <property type="match status" value="1"/>
</dbReference>
<reference evidence="16 17" key="1">
    <citation type="submission" date="2018-06" db="EMBL/GenBank/DDBJ databases">
        <title>Complete Genomes of Monosporascus.</title>
        <authorList>
            <person name="Robinson A.J."/>
            <person name="Natvig D.O."/>
        </authorList>
    </citation>
    <scope>NUCLEOTIDE SEQUENCE [LARGE SCALE GENOMIC DNA]</scope>
    <source>
        <strain evidence="16 17">CBS 110550</strain>
    </source>
</reference>
<evidence type="ECO:0000256" key="14">
    <source>
        <dbReference type="ARBA" id="ARBA00048766"/>
    </source>
</evidence>
<evidence type="ECO:0000256" key="11">
    <source>
        <dbReference type="ARBA" id="ARBA00023326"/>
    </source>
</evidence>
<comment type="subcellular location">
    <subcellularLocation>
        <location evidence="1">Secreted</location>
    </subcellularLocation>
</comment>
<sequence>MDARDISLSNFVYRGGDDCVAMKRRSYGNDIKNLSCIGGNGVAVGSLGQYVEYSSVQDVVFDGVSSLRDSVCIKAWMGELQPQDSYEPGGLPRGGGWGLVRNITFRNFRPHGPSHGPMITQNAGNNGRGFEGTSKMEVWDVLFQNLTGLLAGVKRTATFGCSFVHTCSGIEVRNISLLSWSQGIPVDNGTYQLILSSGPPIILNTTVAMPMLEQGLE</sequence>
<dbReference type="PANTHER" id="PTHR31736:SF12">
    <property type="entry name" value="EXO-POLYGALACTURONASE, PUTATIVE-RELATED"/>
    <property type="match status" value="1"/>
</dbReference>
<dbReference type="GO" id="GO:0047911">
    <property type="term" value="F:galacturan 1,4-alpha-galacturonidase activity"/>
    <property type="evidence" value="ECO:0007669"/>
    <property type="project" value="UniProtKB-EC"/>
</dbReference>
<dbReference type="Pfam" id="PF00295">
    <property type="entry name" value="Glyco_hydro_28"/>
    <property type="match status" value="1"/>
</dbReference>
<dbReference type="EC" id="3.2.1.67" evidence="13"/>
<keyword evidence="4" id="KW-0732">Signal</keyword>
<evidence type="ECO:0000313" key="16">
    <source>
        <dbReference type="EMBL" id="RYP09314.1"/>
    </source>
</evidence>
<dbReference type="GO" id="GO:0071555">
    <property type="term" value="P:cell wall organization"/>
    <property type="evidence" value="ECO:0007669"/>
    <property type="project" value="UniProtKB-KW"/>
</dbReference>
<dbReference type="GO" id="GO:0000272">
    <property type="term" value="P:polysaccharide catabolic process"/>
    <property type="evidence" value="ECO:0007669"/>
    <property type="project" value="UniProtKB-KW"/>
</dbReference>